<keyword evidence="4" id="KW-1185">Reference proteome</keyword>
<sequence length="124" mass="14010">MNGRNALGRYGEDLAARRLREMGMAVLERNWRCRDGEIDIVARDADALVVCEVKTRRAGPYEHPMSAVTPRKAERLRRLASRWLGERWLARYGRPPTGGVRIDLVGVVLPERGAPRVQHVRGVA</sequence>
<organism evidence="3 4">
    <name type="scientific">Streptomyces radiopugnans</name>
    <dbReference type="NCBI Taxonomy" id="403935"/>
    <lineage>
        <taxon>Bacteria</taxon>
        <taxon>Bacillati</taxon>
        <taxon>Actinomycetota</taxon>
        <taxon>Actinomycetes</taxon>
        <taxon>Kitasatosporales</taxon>
        <taxon>Streptomycetaceae</taxon>
        <taxon>Streptomyces</taxon>
    </lineage>
</organism>
<protein>
    <recommendedName>
        <fullName evidence="2">UPF0102 protein SAMN05216481_11456</fullName>
    </recommendedName>
</protein>
<evidence type="ECO:0000256" key="2">
    <source>
        <dbReference type="HAMAP-Rule" id="MF_00048"/>
    </source>
</evidence>
<dbReference type="EMBL" id="FOET01000014">
    <property type="protein sequence ID" value="SEQ74294.1"/>
    <property type="molecule type" value="Genomic_DNA"/>
</dbReference>
<evidence type="ECO:0000256" key="1">
    <source>
        <dbReference type="ARBA" id="ARBA00006738"/>
    </source>
</evidence>
<name>A0A1H9II92_9ACTN</name>
<dbReference type="GO" id="GO:0004519">
    <property type="term" value="F:endonuclease activity"/>
    <property type="evidence" value="ECO:0007669"/>
    <property type="project" value="UniProtKB-KW"/>
</dbReference>
<dbReference type="STRING" id="403935.SAMN05216481_11456"/>
<dbReference type="HAMAP" id="MF_00048">
    <property type="entry name" value="UPF0102"/>
    <property type="match status" value="1"/>
</dbReference>
<dbReference type="Pfam" id="PF02021">
    <property type="entry name" value="UPF0102"/>
    <property type="match status" value="1"/>
</dbReference>
<comment type="similarity">
    <text evidence="1 2">Belongs to the UPF0102 family.</text>
</comment>
<dbReference type="NCBIfam" id="NF009154">
    <property type="entry name" value="PRK12497.3-3"/>
    <property type="match status" value="1"/>
</dbReference>
<dbReference type="PANTHER" id="PTHR34039">
    <property type="entry name" value="UPF0102 PROTEIN YRAN"/>
    <property type="match status" value="1"/>
</dbReference>
<evidence type="ECO:0000313" key="3">
    <source>
        <dbReference type="EMBL" id="SEQ74294.1"/>
    </source>
</evidence>
<evidence type="ECO:0000313" key="4">
    <source>
        <dbReference type="Proteomes" id="UP000199055"/>
    </source>
</evidence>
<keyword evidence="3" id="KW-0378">Hydrolase</keyword>
<dbReference type="InterPro" id="IPR011335">
    <property type="entry name" value="Restrct_endonuc-II-like"/>
</dbReference>
<dbReference type="GO" id="GO:0003676">
    <property type="term" value="F:nucleic acid binding"/>
    <property type="evidence" value="ECO:0007669"/>
    <property type="project" value="InterPro"/>
</dbReference>
<dbReference type="Proteomes" id="UP000199055">
    <property type="component" value="Unassembled WGS sequence"/>
</dbReference>
<dbReference type="PANTHER" id="PTHR34039:SF1">
    <property type="entry name" value="UPF0102 PROTEIN YRAN"/>
    <property type="match status" value="1"/>
</dbReference>
<dbReference type="AlphaFoldDB" id="A0A1H9II92"/>
<keyword evidence="3" id="KW-0540">Nuclease</keyword>
<gene>
    <name evidence="3" type="ORF">SAMN05216481_11456</name>
</gene>
<dbReference type="RefSeq" id="WP_093662149.1">
    <property type="nucleotide sequence ID" value="NZ_FOET01000014.1"/>
</dbReference>
<dbReference type="CDD" id="cd20736">
    <property type="entry name" value="PoNe_Nuclease"/>
    <property type="match status" value="1"/>
</dbReference>
<dbReference type="InterPro" id="IPR011856">
    <property type="entry name" value="tRNA_endonuc-like_dom_sf"/>
</dbReference>
<dbReference type="InterPro" id="IPR003509">
    <property type="entry name" value="UPF0102_YraN-like"/>
</dbReference>
<dbReference type="Gene3D" id="3.40.1350.10">
    <property type="match status" value="1"/>
</dbReference>
<dbReference type="SUPFAM" id="SSF52980">
    <property type="entry name" value="Restriction endonuclease-like"/>
    <property type="match status" value="1"/>
</dbReference>
<proteinExistence type="inferred from homology"/>
<reference evidence="3 4" key="1">
    <citation type="submission" date="2016-10" db="EMBL/GenBank/DDBJ databases">
        <authorList>
            <person name="de Groot N.N."/>
        </authorList>
    </citation>
    <scope>NUCLEOTIDE SEQUENCE [LARGE SCALE GENOMIC DNA]</scope>
    <source>
        <strain evidence="3 4">CGMCC 4.3519</strain>
    </source>
</reference>
<keyword evidence="3" id="KW-0255">Endonuclease</keyword>
<accession>A0A1H9II92</accession>